<feature type="signal peptide" evidence="2">
    <location>
        <begin position="1"/>
        <end position="36"/>
    </location>
</feature>
<dbReference type="Gene3D" id="2.60.40.10">
    <property type="entry name" value="Immunoglobulins"/>
    <property type="match status" value="1"/>
</dbReference>
<reference evidence="3" key="2">
    <citation type="submission" date="2025-09" db="UniProtKB">
        <authorList>
            <consortium name="Ensembl"/>
        </authorList>
    </citation>
    <scope>IDENTIFICATION</scope>
</reference>
<keyword evidence="1" id="KW-0472">Membrane</keyword>
<evidence type="ECO:0000256" key="1">
    <source>
        <dbReference type="SAM" id="Phobius"/>
    </source>
</evidence>
<keyword evidence="2" id="KW-0732">Signal</keyword>
<dbReference type="InParanoid" id="A0A3Q1GB11"/>
<evidence type="ECO:0000313" key="3">
    <source>
        <dbReference type="Ensembl" id="ENSAPOP00000027726.1"/>
    </source>
</evidence>
<evidence type="ECO:0000256" key="2">
    <source>
        <dbReference type="SAM" id="SignalP"/>
    </source>
</evidence>
<dbReference type="Ensembl" id="ENSAPOT00000000460.1">
    <property type="protein sequence ID" value="ENSAPOP00000027726.1"/>
    <property type="gene ID" value="ENSAPOG00000012485.1"/>
</dbReference>
<keyword evidence="1" id="KW-1133">Transmembrane helix</keyword>
<accession>A0A3Q1GB11</accession>
<dbReference type="STRING" id="80966.ENSAPOP00000027726"/>
<dbReference type="GeneTree" id="ENSGT01050000247541"/>
<keyword evidence="4" id="KW-1185">Reference proteome</keyword>
<proteinExistence type="predicted"/>
<evidence type="ECO:0000313" key="4">
    <source>
        <dbReference type="Proteomes" id="UP000257200"/>
    </source>
</evidence>
<organism evidence="3 4">
    <name type="scientific">Acanthochromis polyacanthus</name>
    <name type="common">spiny chromis</name>
    <dbReference type="NCBI Taxonomy" id="80966"/>
    <lineage>
        <taxon>Eukaryota</taxon>
        <taxon>Metazoa</taxon>
        <taxon>Chordata</taxon>
        <taxon>Craniata</taxon>
        <taxon>Vertebrata</taxon>
        <taxon>Euteleostomi</taxon>
        <taxon>Actinopterygii</taxon>
        <taxon>Neopterygii</taxon>
        <taxon>Teleostei</taxon>
        <taxon>Neoteleostei</taxon>
        <taxon>Acanthomorphata</taxon>
        <taxon>Ovalentaria</taxon>
        <taxon>Pomacentridae</taxon>
        <taxon>Acanthochromis</taxon>
    </lineage>
</organism>
<evidence type="ECO:0008006" key="5">
    <source>
        <dbReference type="Google" id="ProtNLM"/>
    </source>
</evidence>
<name>A0A3Q1GB11_9TELE</name>
<sequence length="224" mass="24014">MSGQSKSESLSLPNKVATECMLVLFVLTVALISAEAQNTPEYFEVGGKLVLKPEPFSGPTRSFTWKLNGKIVGVLDEDQELVYYSAFRDRAQTCFNDNTSLTCTKESKSCSLSCGGDITEAGPVTFDFKKGDGDWEEGEKDITIVNDATTNAVETFSCRMKNPLGETDSESVDNPFYVGSNTGVIVGMVLGVLGVLLGGAAAGGAYYHRRADQPEEAPLLGQQP</sequence>
<protein>
    <recommendedName>
        <fullName evidence="5">Ig-like domain-containing protein</fullName>
    </recommendedName>
</protein>
<keyword evidence="1" id="KW-0812">Transmembrane</keyword>
<dbReference type="InterPro" id="IPR013783">
    <property type="entry name" value="Ig-like_fold"/>
</dbReference>
<dbReference type="Proteomes" id="UP000257200">
    <property type="component" value="Unplaced"/>
</dbReference>
<dbReference type="AlphaFoldDB" id="A0A3Q1GB11"/>
<feature type="transmembrane region" description="Helical" evidence="1">
    <location>
        <begin position="184"/>
        <end position="207"/>
    </location>
</feature>
<reference evidence="3" key="1">
    <citation type="submission" date="2025-08" db="UniProtKB">
        <authorList>
            <consortium name="Ensembl"/>
        </authorList>
    </citation>
    <scope>IDENTIFICATION</scope>
</reference>
<feature type="chain" id="PRO_5018678792" description="Ig-like domain-containing protein" evidence="2">
    <location>
        <begin position="37"/>
        <end position="224"/>
    </location>
</feature>